<name>A0ABY2BUP9_9ACTN</name>
<reference evidence="1 2" key="1">
    <citation type="journal article" date="2015" name="Stand. Genomic Sci.">
        <title>Genomic Encyclopedia of Bacterial and Archaeal Type Strains, Phase III: the genomes of soil and plant-associated and newly described type strains.</title>
        <authorList>
            <person name="Whitman W.B."/>
            <person name="Woyke T."/>
            <person name="Klenk H.P."/>
            <person name="Zhou Y."/>
            <person name="Lilburn T.G."/>
            <person name="Beck B.J."/>
            <person name="De Vos P."/>
            <person name="Vandamme P."/>
            <person name="Eisen J.A."/>
            <person name="Garrity G."/>
            <person name="Hugenholtz P."/>
            <person name="Kyrpides N.C."/>
        </authorList>
    </citation>
    <scope>NUCLEOTIDE SEQUENCE [LARGE SCALE GENOMIC DNA]</scope>
    <source>
        <strain evidence="1 2">VKM Ac-2538</strain>
    </source>
</reference>
<sequence>MPTRTELTQIALDAKYDGETHAFVARSRRDRNHHYAVPVYPGQDPRQIIRASRDPLLYCIALLHSNLPLRDQRTEHRPWHPEPALMLGQPCFLECGSVRN</sequence>
<dbReference type="Proteomes" id="UP000295818">
    <property type="component" value="Unassembled WGS sequence"/>
</dbReference>
<gene>
    <name evidence="1" type="ORF">EV644_101665</name>
</gene>
<evidence type="ECO:0000313" key="2">
    <source>
        <dbReference type="Proteomes" id="UP000295818"/>
    </source>
</evidence>
<evidence type="ECO:0000313" key="1">
    <source>
        <dbReference type="EMBL" id="TCO32022.1"/>
    </source>
</evidence>
<dbReference type="EMBL" id="SLWM01000001">
    <property type="protein sequence ID" value="TCO32022.1"/>
    <property type="molecule type" value="Genomic_DNA"/>
</dbReference>
<protein>
    <submittedName>
        <fullName evidence="1">Uncharacterized protein</fullName>
    </submittedName>
</protein>
<proteinExistence type="predicted"/>
<accession>A0ABY2BUP9</accession>
<keyword evidence="2" id="KW-1185">Reference proteome</keyword>
<comment type="caution">
    <text evidence="1">The sequence shown here is derived from an EMBL/GenBank/DDBJ whole genome shotgun (WGS) entry which is preliminary data.</text>
</comment>
<organism evidence="1 2">
    <name type="scientific">Kribbella orskensis</name>
    <dbReference type="NCBI Taxonomy" id="2512216"/>
    <lineage>
        <taxon>Bacteria</taxon>
        <taxon>Bacillati</taxon>
        <taxon>Actinomycetota</taxon>
        <taxon>Actinomycetes</taxon>
        <taxon>Propionibacteriales</taxon>
        <taxon>Kribbellaceae</taxon>
        <taxon>Kribbella</taxon>
    </lineage>
</organism>
<dbReference type="RefSeq" id="WP_132187025.1">
    <property type="nucleotide sequence ID" value="NZ_SLWM01000001.1"/>
</dbReference>